<feature type="region of interest" description="Disordered" evidence="1">
    <location>
        <begin position="29"/>
        <end position="57"/>
    </location>
</feature>
<proteinExistence type="predicted"/>
<sequence length="100" mass="11177">MDFPADLVAAQRDLTQIRDQYVQLCAGLPWSAEPHPGWDDTATGGTRRDPSDGYTPEDAAELQRLHERLRELAAIVTTHAFWSTLDGPDRLKARTALKYA</sequence>
<dbReference type="RefSeq" id="WP_037633369.1">
    <property type="nucleotide sequence ID" value="NZ_BHXC01000007.1"/>
</dbReference>
<comment type="caution">
    <text evidence="2">The sequence shown here is derived from an EMBL/GenBank/DDBJ whole genome shotgun (WGS) entry which is preliminary data.</text>
</comment>
<evidence type="ECO:0000313" key="2">
    <source>
        <dbReference type="EMBL" id="GCB94496.1"/>
    </source>
</evidence>
<accession>A0A401RA39</accession>
<protein>
    <submittedName>
        <fullName evidence="2">Uncharacterized protein</fullName>
    </submittedName>
</protein>
<gene>
    <name evidence="2" type="ORF">SALB_07296</name>
</gene>
<dbReference type="Proteomes" id="UP000288351">
    <property type="component" value="Unassembled WGS sequence"/>
</dbReference>
<reference evidence="2 3" key="1">
    <citation type="journal article" date="2019" name="Microbiol. Resour. Announc.">
        <title>Draft Genome Sequence of the Most Traditional epsilon-Poly-l-Lysine Producer, Streptomyces albulus NBRC14147.</title>
        <authorList>
            <person name="Yamanaka K."/>
            <person name="Hamano Y."/>
        </authorList>
    </citation>
    <scope>NUCLEOTIDE SEQUENCE [LARGE SCALE GENOMIC DNA]</scope>
    <source>
        <strain evidence="2 3">NBRC 14147</strain>
    </source>
</reference>
<organism evidence="2 3">
    <name type="scientific">Streptomyces noursei</name>
    <name type="common">Streptomyces albulus</name>
    <dbReference type="NCBI Taxonomy" id="1971"/>
    <lineage>
        <taxon>Bacteria</taxon>
        <taxon>Bacillati</taxon>
        <taxon>Actinomycetota</taxon>
        <taxon>Actinomycetes</taxon>
        <taxon>Kitasatosporales</taxon>
        <taxon>Streptomycetaceae</taxon>
        <taxon>Streptomyces</taxon>
    </lineage>
</organism>
<dbReference type="AlphaFoldDB" id="A0A401RA39"/>
<evidence type="ECO:0000256" key="1">
    <source>
        <dbReference type="SAM" id="MobiDB-lite"/>
    </source>
</evidence>
<evidence type="ECO:0000313" key="3">
    <source>
        <dbReference type="Proteomes" id="UP000288351"/>
    </source>
</evidence>
<name>A0A401RA39_STRNR</name>
<dbReference type="EMBL" id="BHXC01000007">
    <property type="protein sequence ID" value="GCB94496.1"/>
    <property type="molecule type" value="Genomic_DNA"/>
</dbReference>